<accession>A0A420Y2D1</accession>
<gene>
    <name evidence="1" type="ORF">DL546_000984</name>
</gene>
<sequence>MGAGPPCYSGPVKKFDHAHPIRGHGCFRCDHEMADMYREAIKGFADYHWGKGHHVIHENTCLTKLELDTSFHIAGYRCRSEKDPAECQQTASQAVPTGDMLKLWKKFDAYFQQEAKSLGESIYNIPAEAERPWAGVPEGGRWSRFRHGFPLRLVRR</sequence>
<comment type="caution">
    <text evidence="1">The sequence shown here is derived from an EMBL/GenBank/DDBJ whole genome shotgun (WGS) entry which is preliminary data.</text>
</comment>
<dbReference type="EMBL" id="QVQW01000062">
    <property type="protein sequence ID" value="RKU42043.1"/>
    <property type="molecule type" value="Genomic_DNA"/>
</dbReference>
<dbReference type="AlphaFoldDB" id="A0A420Y2D1"/>
<name>A0A420Y2D1_9PEZI</name>
<keyword evidence="2" id="KW-1185">Reference proteome</keyword>
<dbReference type="Proteomes" id="UP000275385">
    <property type="component" value="Unassembled WGS sequence"/>
</dbReference>
<reference evidence="1 2" key="1">
    <citation type="submission" date="2018-08" db="EMBL/GenBank/DDBJ databases">
        <title>Draft genome of the lignicolous fungus Coniochaeta pulveracea.</title>
        <authorList>
            <person name="Borstlap C.J."/>
            <person name="De Witt R.N."/>
            <person name="Botha A."/>
            <person name="Volschenk H."/>
        </authorList>
    </citation>
    <scope>NUCLEOTIDE SEQUENCE [LARGE SCALE GENOMIC DNA]</scope>
    <source>
        <strain evidence="1 2">CAB683</strain>
    </source>
</reference>
<evidence type="ECO:0000313" key="1">
    <source>
        <dbReference type="EMBL" id="RKU42043.1"/>
    </source>
</evidence>
<protein>
    <submittedName>
        <fullName evidence="1">Uncharacterized protein</fullName>
    </submittedName>
</protein>
<organism evidence="1 2">
    <name type="scientific">Coniochaeta pulveracea</name>
    <dbReference type="NCBI Taxonomy" id="177199"/>
    <lineage>
        <taxon>Eukaryota</taxon>
        <taxon>Fungi</taxon>
        <taxon>Dikarya</taxon>
        <taxon>Ascomycota</taxon>
        <taxon>Pezizomycotina</taxon>
        <taxon>Sordariomycetes</taxon>
        <taxon>Sordariomycetidae</taxon>
        <taxon>Coniochaetales</taxon>
        <taxon>Coniochaetaceae</taxon>
        <taxon>Coniochaeta</taxon>
    </lineage>
</organism>
<proteinExistence type="predicted"/>
<evidence type="ECO:0000313" key="2">
    <source>
        <dbReference type="Proteomes" id="UP000275385"/>
    </source>
</evidence>